<evidence type="ECO:0000313" key="2">
    <source>
        <dbReference type="EMBL" id="KAA8914180.1"/>
    </source>
</evidence>
<keyword evidence="3" id="KW-1185">Reference proteome</keyword>
<gene>
    <name evidence="2" type="ORF">FN846DRAFT_902300</name>
</gene>
<dbReference type="AlphaFoldDB" id="A0A5J5FB59"/>
<proteinExistence type="predicted"/>
<feature type="compositionally biased region" description="Low complexity" evidence="1">
    <location>
        <begin position="253"/>
        <end position="264"/>
    </location>
</feature>
<reference evidence="2 3" key="1">
    <citation type="submission" date="2019-09" db="EMBL/GenBank/DDBJ databases">
        <title>Draft genome of the ectomycorrhizal ascomycete Sphaerosporella brunnea.</title>
        <authorList>
            <consortium name="DOE Joint Genome Institute"/>
            <person name="Benucci G.M."/>
            <person name="Marozzi G."/>
            <person name="Antonielli L."/>
            <person name="Sanchez S."/>
            <person name="Marco P."/>
            <person name="Wang X."/>
            <person name="Falini L.B."/>
            <person name="Barry K."/>
            <person name="Haridas S."/>
            <person name="Lipzen A."/>
            <person name="Labutti K."/>
            <person name="Grigoriev I.V."/>
            <person name="Murat C."/>
            <person name="Martin F."/>
            <person name="Albertini E."/>
            <person name="Donnini D."/>
            <person name="Bonito G."/>
        </authorList>
    </citation>
    <scope>NUCLEOTIDE SEQUENCE [LARGE SCALE GENOMIC DNA]</scope>
    <source>
        <strain evidence="2 3">Sb_GMNB300</strain>
    </source>
</reference>
<feature type="region of interest" description="Disordered" evidence="1">
    <location>
        <begin position="234"/>
        <end position="275"/>
    </location>
</feature>
<protein>
    <submittedName>
        <fullName evidence="2">Uncharacterized protein</fullName>
    </submittedName>
</protein>
<dbReference type="InParanoid" id="A0A5J5FB59"/>
<sequence>MTPVELVLESISERLGTQQKYGAGRSGRVGARSTLRNHSGAGFSCRRLALSDDEDDGRGVGARLPPAECGDVRSDLGTTWDPAKEWSWEEREGWGPLKTSQGSLSFAMFVLLLVLTSDSPTSEQKSLQHAAESSMKESATCGRVLDEWKALRAVERPQDTQMQDASPAVLSAAPTVPPPAIALADFANRVVELVGRHLAALKEGYDTRLANLFKLVLELKETIEDLLVQKRPLQTQRSGASMGRPRNPTVSHAASQTPPTSAPARISGDERDAAGSHDDIATQALRAAQPEETLFFGGVVARRQDVRTSDREEGIRVVKRELDFESPCRATTARIELDAWVIDALLGVYKPSALIPSTGKPAPTA</sequence>
<dbReference type="EMBL" id="VXIS01000008">
    <property type="protein sequence ID" value="KAA8914180.1"/>
    <property type="molecule type" value="Genomic_DNA"/>
</dbReference>
<evidence type="ECO:0000313" key="3">
    <source>
        <dbReference type="Proteomes" id="UP000326924"/>
    </source>
</evidence>
<accession>A0A5J5FB59</accession>
<name>A0A5J5FB59_9PEZI</name>
<evidence type="ECO:0000256" key="1">
    <source>
        <dbReference type="SAM" id="MobiDB-lite"/>
    </source>
</evidence>
<organism evidence="2 3">
    <name type="scientific">Sphaerosporella brunnea</name>
    <dbReference type="NCBI Taxonomy" id="1250544"/>
    <lineage>
        <taxon>Eukaryota</taxon>
        <taxon>Fungi</taxon>
        <taxon>Dikarya</taxon>
        <taxon>Ascomycota</taxon>
        <taxon>Pezizomycotina</taxon>
        <taxon>Pezizomycetes</taxon>
        <taxon>Pezizales</taxon>
        <taxon>Pyronemataceae</taxon>
        <taxon>Sphaerosporella</taxon>
    </lineage>
</organism>
<comment type="caution">
    <text evidence="2">The sequence shown here is derived from an EMBL/GenBank/DDBJ whole genome shotgun (WGS) entry which is preliminary data.</text>
</comment>
<dbReference type="Proteomes" id="UP000326924">
    <property type="component" value="Unassembled WGS sequence"/>
</dbReference>